<sequence>MFNNLSAPGSKPGAKGSTPQNPWLSVDSHNELSWWNRFTDSLGFTNHAGRKENEYGLAASQWQSEVDLAMADREYNSPEQQVARMRAAGLNPDLNGGQNITPGQSEMANNEANQKSIEPIQELNSVMSVFGKAIQFAASFLQSGIGLTLNTVDTLADLHTKDMSSMDSIIGGLKGELIDDYVGRINQSDRKDAFLKATGKEQQDILNEFMFNEDGEDNEFFGGLAHRTQGAFKTRRARQYAMDRLHEYFRNDKFRQDIESRLGSNANEKMATAKATSSLNALASTGDDLFDAMQSVAEAYYREWRALNKLNTKRASNDYMVEFDRDTAAEAAGRNASYKNMSLEYKKNTIASSFQTEVMGDLLKKFKAGNKAAGALLFGFQALMSQTGGNVMRSVVGSLF</sequence>
<proteinExistence type="predicted"/>
<protein>
    <submittedName>
        <fullName evidence="2">DNA pilot protein</fullName>
    </submittedName>
</protein>
<dbReference type="EMBL" id="PP511804">
    <property type="protein sequence ID" value="XCD07733.1"/>
    <property type="molecule type" value="Genomic_DNA"/>
</dbReference>
<feature type="region of interest" description="Disordered" evidence="1">
    <location>
        <begin position="1"/>
        <end position="24"/>
    </location>
</feature>
<organism evidence="2">
    <name type="scientific">Dulem virus 234</name>
    <dbReference type="NCBI Taxonomy" id="3145711"/>
    <lineage>
        <taxon>Viruses</taxon>
        <taxon>Monodnaviria</taxon>
        <taxon>Sangervirae</taxon>
        <taxon>Phixviricota</taxon>
        <taxon>Malgrandaviricetes</taxon>
        <taxon>Petitvirales</taxon>
        <taxon>Microviridae</taxon>
        <taxon>Microvirus</taxon>
    </lineage>
</organism>
<evidence type="ECO:0000256" key="1">
    <source>
        <dbReference type="SAM" id="MobiDB-lite"/>
    </source>
</evidence>
<evidence type="ECO:0000313" key="2">
    <source>
        <dbReference type="EMBL" id="XCD07733.1"/>
    </source>
</evidence>
<reference evidence="2" key="1">
    <citation type="submission" date="2024-03" db="EMBL/GenBank/DDBJ databases">
        <title>Diverse circular DNA viruses in blood, oral, and fecal samples of captive lemurs.</title>
        <authorList>
            <person name="Paietta E.N."/>
            <person name="Kraberger S."/>
            <person name="Lund M.C."/>
            <person name="Custer J.M."/>
            <person name="Vargas K.M."/>
            <person name="Ehmke E.E."/>
            <person name="Yoder A.D."/>
            <person name="Varsani A."/>
        </authorList>
    </citation>
    <scope>NUCLEOTIDE SEQUENCE</scope>
    <source>
        <strain evidence="2">Duke_28FS_46</strain>
    </source>
</reference>
<accession>A0AAU8B933</accession>
<name>A0AAU8B933_9VIRU</name>